<evidence type="ECO:0000256" key="2">
    <source>
        <dbReference type="SAM" id="Phobius"/>
    </source>
</evidence>
<keyword evidence="2" id="KW-1133">Transmembrane helix</keyword>
<reference evidence="5" key="1">
    <citation type="submission" date="2017-11" db="EMBL/GenBank/DDBJ databases">
        <authorList>
            <person name="Watanabe M."/>
            <person name="Kojima H."/>
        </authorList>
    </citation>
    <scope>NUCLEOTIDE SEQUENCE [LARGE SCALE GENOMIC DNA]</scope>
    <source>
        <strain evidence="5">Tokyo 01</strain>
    </source>
</reference>
<feature type="transmembrane region" description="Helical" evidence="2">
    <location>
        <begin position="169"/>
        <end position="188"/>
    </location>
</feature>
<organism evidence="4 5">
    <name type="scientific">Desulfonema ishimotonii</name>
    <dbReference type="NCBI Taxonomy" id="45657"/>
    <lineage>
        <taxon>Bacteria</taxon>
        <taxon>Pseudomonadati</taxon>
        <taxon>Thermodesulfobacteriota</taxon>
        <taxon>Desulfobacteria</taxon>
        <taxon>Desulfobacterales</taxon>
        <taxon>Desulfococcaceae</taxon>
        <taxon>Desulfonema</taxon>
    </lineage>
</organism>
<keyword evidence="5" id="KW-1185">Reference proteome</keyword>
<evidence type="ECO:0000259" key="3">
    <source>
        <dbReference type="PROSITE" id="PS50206"/>
    </source>
</evidence>
<reference evidence="5" key="2">
    <citation type="submission" date="2019-01" db="EMBL/GenBank/DDBJ databases">
        <title>Genome sequence of Desulfonema ishimotonii strain Tokyo 01.</title>
        <authorList>
            <person name="Fukui M."/>
        </authorList>
    </citation>
    <scope>NUCLEOTIDE SEQUENCE [LARGE SCALE GENOMIC DNA]</scope>
    <source>
        <strain evidence="5">Tokyo 01</strain>
    </source>
</reference>
<keyword evidence="2" id="KW-0472">Membrane</keyword>
<dbReference type="InterPro" id="IPR036873">
    <property type="entry name" value="Rhodanese-like_dom_sf"/>
</dbReference>
<keyword evidence="4" id="KW-0808">Transferase</keyword>
<dbReference type="InterPro" id="IPR001763">
    <property type="entry name" value="Rhodanese-like_dom"/>
</dbReference>
<protein>
    <submittedName>
        <fullName evidence="4">Sulfurtransferase</fullName>
    </submittedName>
</protein>
<proteinExistence type="predicted"/>
<dbReference type="EMBL" id="BEXT01000001">
    <property type="protein sequence ID" value="GBC61159.1"/>
    <property type="molecule type" value="Genomic_DNA"/>
</dbReference>
<evidence type="ECO:0000256" key="1">
    <source>
        <dbReference type="ARBA" id="ARBA00022737"/>
    </source>
</evidence>
<feature type="transmembrane region" description="Helical" evidence="2">
    <location>
        <begin position="52"/>
        <end position="71"/>
    </location>
</feature>
<feature type="domain" description="Rhodanese" evidence="3">
    <location>
        <begin position="412"/>
        <end position="520"/>
    </location>
</feature>
<feature type="domain" description="Rhodanese" evidence="3">
    <location>
        <begin position="262"/>
        <end position="350"/>
    </location>
</feature>
<sequence length="666" mass="73256">MINTFFNSGSLDTPASFIVSLIIGIAFGAVLERAGFGSSRRLSGIFYFRDMAVLKVMFTAVIVSMLGISFAKAFGWVTVENVFFLNTIYAAQILGGLIFGVGFVMSGWCPGTGAVGLASGRIDALVFLIGAVIGGMVYNEAYPLMSKLQTPDQGILFVYDSLGVSEGSFGFVMILIALGCFWGAEYIEKNQGLDSQWGKKFLKIFSVVLIGGGVGLLAIPGNQANSGHDAVIPLSENKVLEDIHTGKDHIEPQELADRLIAGDQSIKLVDIRTAEEFNRFHLRSASNIQLVDLVKTLEPKKDKGLIILYSNGMTHPAQARDSMFRSGFNNVYFLTDGLEGFLNSCLKPVSLRSEPVPPLMATKINAWRAYFLEPVTSTANASKPPTSQEDVSSVPLNLPGIVDTEWLNENLEKPEIKIIDLRSQPEYNSGHIPGSLSLNLESFRGLVQGNPSCLLPQSMLSDHFSMMGISPDDMLVIVCTEKFQDATLIGMACERLQHERYAILRGGFPKWKTENRPQNTILPQVTPSKYPVPNQPDTFTAEAGDVLALIGKPRSIIIDVRPEDYFTGKKKDEARGGHIPGAINLPFSEDIEKFESFSAFKPVNDLENRYKKVSLDKATPIIVHCRTGHQASQTYFILVRLLGYTNIKWYDAGWTEWAAKQQLPVE</sequence>
<dbReference type="CDD" id="cd00158">
    <property type="entry name" value="RHOD"/>
    <property type="match status" value="1"/>
</dbReference>
<dbReference type="InterPro" id="IPR051126">
    <property type="entry name" value="Thiosulfate_sulfurtransferase"/>
</dbReference>
<dbReference type="PROSITE" id="PS50206">
    <property type="entry name" value="RHODANESE_3"/>
    <property type="match status" value="3"/>
</dbReference>
<dbReference type="InterPro" id="IPR007272">
    <property type="entry name" value="Sulf_transp_TsuA/YedE"/>
</dbReference>
<dbReference type="PANTHER" id="PTHR43855:SF1">
    <property type="entry name" value="THIOSULFATE SULFURTRANSFERASE"/>
    <property type="match status" value="1"/>
</dbReference>
<keyword evidence="2" id="KW-0812">Transmembrane</keyword>
<feature type="domain" description="Rhodanese" evidence="3">
    <location>
        <begin position="551"/>
        <end position="666"/>
    </location>
</feature>
<dbReference type="CDD" id="cd01449">
    <property type="entry name" value="TST_Repeat_2"/>
    <property type="match status" value="1"/>
</dbReference>
<feature type="transmembrane region" description="Helical" evidence="2">
    <location>
        <begin position="200"/>
        <end position="219"/>
    </location>
</feature>
<dbReference type="AlphaFoldDB" id="A0A401FW30"/>
<dbReference type="GO" id="GO:0016740">
    <property type="term" value="F:transferase activity"/>
    <property type="evidence" value="ECO:0007669"/>
    <property type="project" value="UniProtKB-KW"/>
</dbReference>
<dbReference type="Pfam" id="PF04143">
    <property type="entry name" value="Sulf_transp"/>
    <property type="match status" value="1"/>
</dbReference>
<dbReference type="RefSeq" id="WP_124328482.1">
    <property type="nucleotide sequence ID" value="NZ_BEXT01000001.1"/>
</dbReference>
<feature type="transmembrane region" description="Helical" evidence="2">
    <location>
        <begin position="83"/>
        <end position="108"/>
    </location>
</feature>
<feature type="transmembrane region" description="Helical" evidence="2">
    <location>
        <begin position="13"/>
        <end position="31"/>
    </location>
</feature>
<accession>A0A401FW30</accession>
<feature type="transmembrane region" description="Helical" evidence="2">
    <location>
        <begin position="120"/>
        <end position="138"/>
    </location>
</feature>
<dbReference type="OrthoDB" id="9781034at2"/>
<evidence type="ECO:0000313" key="5">
    <source>
        <dbReference type="Proteomes" id="UP000288096"/>
    </source>
</evidence>
<dbReference type="Pfam" id="PF00581">
    <property type="entry name" value="Rhodanese"/>
    <property type="match status" value="3"/>
</dbReference>
<comment type="caution">
    <text evidence="4">The sequence shown here is derived from an EMBL/GenBank/DDBJ whole genome shotgun (WGS) entry which is preliminary data.</text>
</comment>
<keyword evidence="1" id="KW-0677">Repeat</keyword>
<gene>
    <name evidence="4" type="ORF">DENIS_2119</name>
</gene>
<evidence type="ECO:0000313" key="4">
    <source>
        <dbReference type="EMBL" id="GBC61159.1"/>
    </source>
</evidence>
<dbReference type="Gene3D" id="3.40.250.10">
    <property type="entry name" value="Rhodanese-like domain"/>
    <property type="match status" value="3"/>
</dbReference>
<dbReference type="SMART" id="SM00450">
    <property type="entry name" value="RHOD"/>
    <property type="match status" value="3"/>
</dbReference>
<dbReference type="PANTHER" id="PTHR43855">
    <property type="entry name" value="THIOSULFATE SULFURTRANSFERASE"/>
    <property type="match status" value="1"/>
</dbReference>
<dbReference type="Proteomes" id="UP000288096">
    <property type="component" value="Unassembled WGS sequence"/>
</dbReference>
<name>A0A401FW30_9BACT</name>
<dbReference type="SUPFAM" id="SSF52821">
    <property type="entry name" value="Rhodanese/Cell cycle control phosphatase"/>
    <property type="match status" value="3"/>
</dbReference>